<dbReference type="Proteomes" id="UP000474718">
    <property type="component" value="Unassembled WGS sequence"/>
</dbReference>
<reference evidence="6 9" key="3">
    <citation type="journal article" date="2019" name="Nat. Med.">
        <title>A library of human gut bacterial isolates paired with longitudinal multiomics data enables mechanistic microbiome research.</title>
        <authorList>
            <person name="Poyet M."/>
            <person name="Groussin M."/>
            <person name="Gibbons S.M."/>
            <person name="Avila-Pacheco J."/>
            <person name="Jiang X."/>
            <person name="Kearney S.M."/>
            <person name="Perrotta A.R."/>
            <person name="Berdy B."/>
            <person name="Zhao S."/>
            <person name="Lieberman T.D."/>
            <person name="Swanson P.K."/>
            <person name="Smith M."/>
            <person name="Roesemann S."/>
            <person name="Alexander J.E."/>
            <person name="Rich S.A."/>
            <person name="Livny J."/>
            <person name="Vlamakis H."/>
            <person name="Clish C."/>
            <person name="Bullock K."/>
            <person name="Deik A."/>
            <person name="Scott J."/>
            <person name="Pierce K.A."/>
            <person name="Xavier R.J."/>
            <person name="Alm E.J."/>
        </authorList>
    </citation>
    <scope>NUCLEOTIDE SEQUENCE [LARGE SCALE GENOMIC DNA]</scope>
    <source>
        <strain evidence="6 9">BIOML-A2</strain>
    </source>
</reference>
<dbReference type="InterPro" id="IPR001670">
    <property type="entry name" value="ADH_Fe/GldA"/>
</dbReference>
<dbReference type="PANTHER" id="PTHR11496">
    <property type="entry name" value="ALCOHOL DEHYDROGENASE"/>
    <property type="match status" value="1"/>
</dbReference>
<evidence type="ECO:0000313" key="7">
    <source>
        <dbReference type="EMBL" id="SHF88606.1"/>
    </source>
</evidence>
<reference evidence="7" key="2">
    <citation type="submission" date="2016-11" db="EMBL/GenBank/DDBJ databases">
        <authorList>
            <person name="Varghese N."/>
            <person name="Submissions S."/>
        </authorList>
    </citation>
    <scope>NUCLEOTIDE SEQUENCE</scope>
    <source>
        <strain evidence="7">DSM 4029</strain>
    </source>
</reference>
<comment type="caution">
    <text evidence="7">The sequence shown here is derived from an EMBL/GenBank/DDBJ whole genome shotgun (WGS) entry which is preliminary data.</text>
</comment>
<dbReference type="FunFam" id="1.20.1090.10:FF:000001">
    <property type="entry name" value="Aldehyde-alcohol dehydrogenase"/>
    <property type="match status" value="1"/>
</dbReference>
<feature type="domain" description="Fe-containing alcohol dehydrogenase-like C-terminal" evidence="5">
    <location>
        <begin position="189"/>
        <end position="383"/>
    </location>
</feature>
<dbReference type="PANTHER" id="PTHR11496:SF102">
    <property type="entry name" value="ALCOHOL DEHYDROGENASE 4"/>
    <property type="match status" value="1"/>
</dbReference>
<evidence type="ECO:0000256" key="2">
    <source>
        <dbReference type="ARBA" id="ARBA00023002"/>
    </source>
</evidence>
<evidence type="ECO:0000313" key="8">
    <source>
        <dbReference type="Proteomes" id="UP000184089"/>
    </source>
</evidence>
<accession>A0AAQ1MCR5</accession>
<evidence type="ECO:0000256" key="1">
    <source>
        <dbReference type="ARBA" id="ARBA00007358"/>
    </source>
</evidence>
<organism evidence="7 8">
    <name type="scientific">Bittarella massiliensis</name>
    <name type="common">ex Durand et al. 2017</name>
    <dbReference type="NCBI Taxonomy" id="1720313"/>
    <lineage>
        <taxon>Bacteria</taxon>
        <taxon>Bacillati</taxon>
        <taxon>Bacillota</taxon>
        <taxon>Clostridia</taxon>
        <taxon>Eubacteriales</taxon>
        <taxon>Oscillospiraceae</taxon>
        <taxon>Bittarella (ex Durand et al. 2017)</taxon>
    </lineage>
</organism>
<keyword evidence="9" id="KW-1185">Reference proteome</keyword>
<dbReference type="Pfam" id="PF00465">
    <property type="entry name" value="Fe-ADH"/>
    <property type="match status" value="1"/>
</dbReference>
<dbReference type="GO" id="GO:0004022">
    <property type="term" value="F:alcohol dehydrogenase (NAD+) activity"/>
    <property type="evidence" value="ECO:0007669"/>
    <property type="project" value="TreeGrafter"/>
</dbReference>
<evidence type="ECO:0000313" key="9">
    <source>
        <dbReference type="Proteomes" id="UP000474718"/>
    </source>
</evidence>
<evidence type="ECO:0000259" key="4">
    <source>
        <dbReference type="Pfam" id="PF00465"/>
    </source>
</evidence>
<dbReference type="Proteomes" id="UP000184089">
    <property type="component" value="Unassembled WGS sequence"/>
</dbReference>
<dbReference type="EMBL" id="WWVX01000001">
    <property type="protein sequence ID" value="MZL68358.1"/>
    <property type="molecule type" value="Genomic_DNA"/>
</dbReference>
<dbReference type="InterPro" id="IPR018211">
    <property type="entry name" value="ADH_Fe_CS"/>
</dbReference>
<dbReference type="InterPro" id="IPR056798">
    <property type="entry name" value="ADH_Fe_C"/>
</dbReference>
<comment type="similarity">
    <text evidence="1">Belongs to the iron-containing alcohol dehydrogenase family.</text>
</comment>
<dbReference type="PROSITE" id="PS00060">
    <property type="entry name" value="ADH_IRON_2"/>
    <property type="match status" value="1"/>
</dbReference>
<dbReference type="EC" id="1.1.1.77" evidence="6"/>
<keyword evidence="2 6" id="KW-0560">Oxidoreductase</keyword>
<dbReference type="InterPro" id="IPR013460">
    <property type="entry name" value="Lactal_redase"/>
</dbReference>
<dbReference type="Pfam" id="PF25137">
    <property type="entry name" value="ADH_Fe_C"/>
    <property type="match status" value="1"/>
</dbReference>
<dbReference type="GO" id="GO:0008912">
    <property type="term" value="F:lactaldehyde reductase activity"/>
    <property type="evidence" value="ECO:0007669"/>
    <property type="project" value="UniProtKB-EC"/>
</dbReference>
<dbReference type="GO" id="GO:0046872">
    <property type="term" value="F:metal ion binding"/>
    <property type="evidence" value="ECO:0007669"/>
    <property type="project" value="InterPro"/>
</dbReference>
<dbReference type="Gene3D" id="3.40.50.1970">
    <property type="match status" value="1"/>
</dbReference>
<dbReference type="NCBIfam" id="TIGR02638">
    <property type="entry name" value="lactal_redase"/>
    <property type="match status" value="1"/>
</dbReference>
<dbReference type="InterPro" id="IPR039697">
    <property type="entry name" value="Alcohol_dehydrogenase_Fe"/>
</dbReference>
<dbReference type="NCBIfam" id="NF007911">
    <property type="entry name" value="PRK10624.1"/>
    <property type="match status" value="1"/>
</dbReference>
<gene>
    <name evidence="6" type="primary">fucO</name>
    <name evidence="6" type="ORF">GT747_01035</name>
    <name evidence="7" type="ORF">SAMN05444424_1045</name>
</gene>
<protein>
    <submittedName>
        <fullName evidence="7">Lactaldehyde reductase</fullName>
        <ecNumber evidence="6">1.1.1.77</ecNumber>
    </submittedName>
</protein>
<dbReference type="CDD" id="cd08176">
    <property type="entry name" value="LPO"/>
    <property type="match status" value="1"/>
</dbReference>
<name>A0AAQ1MCR5_9FIRM</name>
<dbReference type="FunFam" id="3.40.50.1970:FF:000003">
    <property type="entry name" value="Alcohol dehydrogenase, iron-containing"/>
    <property type="match status" value="1"/>
</dbReference>
<evidence type="ECO:0000313" key="6">
    <source>
        <dbReference type="EMBL" id="MZL68358.1"/>
    </source>
</evidence>
<dbReference type="PROSITE" id="PS00913">
    <property type="entry name" value="ADH_IRON_1"/>
    <property type="match status" value="1"/>
</dbReference>
<reference evidence="8" key="1">
    <citation type="submission" date="2016-11" db="EMBL/GenBank/DDBJ databases">
        <authorList>
            <person name="Jaros S."/>
            <person name="Januszkiewicz K."/>
            <person name="Wedrychowicz H."/>
        </authorList>
    </citation>
    <scope>NUCLEOTIDE SEQUENCE [LARGE SCALE GENOMIC DNA]</scope>
    <source>
        <strain evidence="8">DSM 4029</strain>
    </source>
</reference>
<dbReference type="Gene3D" id="1.20.1090.10">
    <property type="entry name" value="Dehydroquinate synthase-like - alpha domain"/>
    <property type="match status" value="1"/>
</dbReference>
<dbReference type="AlphaFoldDB" id="A0AAQ1MCR5"/>
<evidence type="ECO:0000256" key="3">
    <source>
        <dbReference type="ARBA" id="ARBA00023027"/>
    </source>
</evidence>
<feature type="domain" description="Alcohol dehydrogenase iron-type/glycerol dehydrogenase GldA" evidence="4">
    <location>
        <begin position="11"/>
        <end position="178"/>
    </location>
</feature>
<dbReference type="RefSeq" id="WP_021659450.1">
    <property type="nucleotide sequence ID" value="NZ_FQVY01000001.1"/>
</dbReference>
<dbReference type="SUPFAM" id="SSF56796">
    <property type="entry name" value="Dehydroquinate synthase-like"/>
    <property type="match status" value="1"/>
</dbReference>
<proteinExistence type="inferred from homology"/>
<dbReference type="EMBL" id="FQVY01000001">
    <property type="protein sequence ID" value="SHF88606.1"/>
    <property type="molecule type" value="Genomic_DNA"/>
</dbReference>
<evidence type="ECO:0000259" key="5">
    <source>
        <dbReference type="Pfam" id="PF25137"/>
    </source>
</evidence>
<sequence length="384" mass="41235">MIQRMLLNETSYFGPGAIEKIPDEVREHCWQKALIVTDRDLIRLGVAARVTHILDENKIKYSLFDDIHQNPSIENVQHGVQTYHFVKADCMIAIGGGSVMDTAKAIGIIANNPDYDDVLSLEGRPLTLNQAVPIVAVPTTAGTAAEVTTSYTITDVKNRRKIVCNDPHNIPVVAIVDPDMMAGMPKDLTVATGMDALTHAIEGYISKGAWPMSDIFTLKAVELIGRSLRKAALENDPEARSSMALGQHLAGMGYSNAGRGVVHSLAHAVGGVYGTSHGLTNGVILPWAMEFNAECTGEKYRDIAKAMGVHGTANMSPEEYRRAAVDAVRQLGADLGVPANLGALGVKAEDVPFLAQQAISDVCTADNPREASQAELEELLKAML</sequence>
<keyword evidence="3" id="KW-0520">NAD</keyword>